<keyword evidence="3" id="KW-0482">Metalloprotease</keyword>
<keyword evidence="3" id="KW-0378">Hydrolase</keyword>
<dbReference type="Proteomes" id="UP000283880">
    <property type="component" value="Unassembled WGS sequence"/>
</dbReference>
<reference evidence="3 4" key="1">
    <citation type="submission" date="2018-08" db="EMBL/GenBank/DDBJ databases">
        <title>A genome reference for cultivated species of the human gut microbiota.</title>
        <authorList>
            <person name="Zou Y."/>
            <person name="Xue W."/>
            <person name="Luo G."/>
        </authorList>
    </citation>
    <scope>NUCLEOTIDE SEQUENCE [LARGE SCALE GENOMIC DNA]</scope>
    <source>
        <strain evidence="3 4">AF04-15</strain>
    </source>
</reference>
<keyword evidence="1" id="KW-1133">Transmembrane helix</keyword>
<dbReference type="GO" id="GO:0008237">
    <property type="term" value="F:metallopeptidase activity"/>
    <property type="evidence" value="ECO:0007669"/>
    <property type="project" value="UniProtKB-KW"/>
</dbReference>
<evidence type="ECO:0000259" key="2">
    <source>
        <dbReference type="PROSITE" id="PS50006"/>
    </source>
</evidence>
<accession>A0A413FAV3</accession>
<dbReference type="Pfam" id="PF13367">
    <property type="entry name" value="PrsW-protease"/>
    <property type="match status" value="1"/>
</dbReference>
<dbReference type="InterPro" id="IPR026898">
    <property type="entry name" value="PrsW"/>
</dbReference>
<feature type="transmembrane region" description="Helical" evidence="1">
    <location>
        <begin position="146"/>
        <end position="168"/>
    </location>
</feature>
<keyword evidence="1" id="KW-0812">Transmembrane</keyword>
<dbReference type="Pfam" id="PF00498">
    <property type="entry name" value="FHA"/>
    <property type="match status" value="1"/>
</dbReference>
<feature type="domain" description="FHA" evidence="2">
    <location>
        <begin position="384"/>
        <end position="436"/>
    </location>
</feature>
<comment type="caution">
    <text evidence="3">The sequence shown here is derived from an EMBL/GenBank/DDBJ whole genome shotgun (WGS) entry which is preliminary data.</text>
</comment>
<organism evidence="3 4">
    <name type="scientific">Enterocloster asparagiformis</name>
    <dbReference type="NCBI Taxonomy" id="333367"/>
    <lineage>
        <taxon>Bacteria</taxon>
        <taxon>Bacillati</taxon>
        <taxon>Bacillota</taxon>
        <taxon>Clostridia</taxon>
        <taxon>Lachnospirales</taxon>
        <taxon>Lachnospiraceae</taxon>
        <taxon>Enterocloster</taxon>
    </lineage>
</organism>
<dbReference type="EMBL" id="QSBM01000017">
    <property type="protein sequence ID" value="RGX26024.1"/>
    <property type="molecule type" value="Genomic_DNA"/>
</dbReference>
<gene>
    <name evidence="3" type="ORF">DWV29_20145</name>
</gene>
<evidence type="ECO:0000313" key="4">
    <source>
        <dbReference type="Proteomes" id="UP000283880"/>
    </source>
</evidence>
<feature type="transmembrane region" description="Helical" evidence="1">
    <location>
        <begin position="272"/>
        <end position="293"/>
    </location>
</feature>
<feature type="transmembrane region" description="Helical" evidence="1">
    <location>
        <begin position="247"/>
        <end position="266"/>
    </location>
</feature>
<dbReference type="PANTHER" id="PTHR36844:SF1">
    <property type="entry name" value="PROTEASE PRSW"/>
    <property type="match status" value="1"/>
</dbReference>
<dbReference type="InterPro" id="IPR008984">
    <property type="entry name" value="SMAD_FHA_dom_sf"/>
</dbReference>
<dbReference type="SUPFAM" id="SSF49879">
    <property type="entry name" value="SMAD/FHA domain"/>
    <property type="match status" value="1"/>
</dbReference>
<feature type="transmembrane region" description="Helical" evidence="1">
    <location>
        <begin position="117"/>
        <end position="140"/>
    </location>
</feature>
<dbReference type="Gene3D" id="2.60.200.20">
    <property type="match status" value="1"/>
</dbReference>
<dbReference type="RefSeq" id="WP_007708867.1">
    <property type="nucleotide sequence ID" value="NZ_CABMHH010000241.1"/>
</dbReference>
<dbReference type="AlphaFoldDB" id="A0A413FAV3"/>
<dbReference type="InterPro" id="IPR000253">
    <property type="entry name" value="FHA_dom"/>
</dbReference>
<feature type="transmembrane region" description="Helical" evidence="1">
    <location>
        <begin position="213"/>
        <end position="235"/>
    </location>
</feature>
<dbReference type="SMART" id="SM00240">
    <property type="entry name" value="FHA"/>
    <property type="match status" value="1"/>
</dbReference>
<name>A0A413FAV3_9FIRM</name>
<feature type="transmembrane region" description="Helical" evidence="1">
    <location>
        <begin position="175"/>
        <end position="193"/>
    </location>
</feature>
<dbReference type="PROSITE" id="PS50006">
    <property type="entry name" value="FHA_DOMAIN"/>
    <property type="match status" value="1"/>
</dbReference>
<dbReference type="PANTHER" id="PTHR36844">
    <property type="entry name" value="PROTEASE PRSW"/>
    <property type="match status" value="1"/>
</dbReference>
<dbReference type="GO" id="GO:0006508">
    <property type="term" value="P:proteolysis"/>
    <property type="evidence" value="ECO:0007669"/>
    <property type="project" value="UniProtKB-KW"/>
</dbReference>
<dbReference type="OrthoDB" id="9788304at2"/>
<evidence type="ECO:0000313" key="3">
    <source>
        <dbReference type="EMBL" id="RGX26024.1"/>
    </source>
</evidence>
<proteinExistence type="predicted"/>
<protein>
    <submittedName>
        <fullName evidence="3">PrsW family intramembrane metalloprotease</fullName>
    </submittedName>
</protein>
<sequence>MSDNKTFFKKAKGGKLGFSDIFSDVFRRHTKEENARLFLAGTPLTTPDAASMLSKWLKPYLFARIFLVGIVLIIAGIAMNLDLMVPFVFVAGSFLMPVVGMIFFWEMNIPRNISFTTVLLMFMVGGMLSLVFTTILGMFYLTDSAVALYVSVGIGEEVAKLLAAAVWLRKKDTKYVLSGMLVGAAVGAGFSALESAGYNIVRSGGWNFSQMLLRAMYAIGGHVSWAAITAGALVWVKKDEELSAKHLRNPVFLGALAFSAGTHALWDLYPGSALSPLLFVFNILIVWVAYMIMKRGVNQVVEISLRANEDRLTFAMDHDFLEPLSGVAQARPRPSRPISGGEMPGVAVRHGGGMPGVAVQSGGIRLQCVKGAFSGRRFALTGRVRIGRDPARNDLVFPSGTAGVSGVHCELLLQGGQIGIRDLGSSYGTFVNGNRLKPNQLCELRPGDRVNIGSAHEEFQITLKGGSI</sequence>
<keyword evidence="1" id="KW-0472">Membrane</keyword>
<keyword evidence="3" id="KW-0645">Protease</keyword>
<evidence type="ECO:0000256" key="1">
    <source>
        <dbReference type="SAM" id="Phobius"/>
    </source>
</evidence>
<dbReference type="CDD" id="cd00060">
    <property type="entry name" value="FHA"/>
    <property type="match status" value="1"/>
</dbReference>
<feature type="transmembrane region" description="Helical" evidence="1">
    <location>
        <begin position="61"/>
        <end position="79"/>
    </location>
</feature>
<feature type="transmembrane region" description="Helical" evidence="1">
    <location>
        <begin position="85"/>
        <end position="105"/>
    </location>
</feature>